<sequence length="203" mass="20479">MKKQLLLTGVLAGGLLLMPMGVLASTTADSTATITYTQPDGALALTAVPEFEFGSFVRDPALGANPTANSSGISVRDVRGLEADDATAGYYVTALLSGPFVTSDNNSTLQLGGINLNVGNGADLGSDSNAVFAGTGSQNITTTNTIAVGNSEASALNSTLTTGSTNLAMSVLGTTGALNNFWSILTQEYVGEVTYNLVSGPTG</sequence>
<evidence type="ECO:0000256" key="1">
    <source>
        <dbReference type="SAM" id="SignalP"/>
    </source>
</evidence>
<comment type="caution">
    <text evidence="2">The sequence shown here is derived from an EMBL/GenBank/DDBJ whole genome shotgun (WGS) entry which is preliminary data.</text>
</comment>
<dbReference type="RefSeq" id="WP_148622272.1">
    <property type="nucleotide sequence ID" value="NZ_SDGZ01000010.1"/>
</dbReference>
<feature type="chain" id="PRO_5025360061" description="WxL domain-containing protein" evidence="1">
    <location>
        <begin position="25"/>
        <end position="203"/>
    </location>
</feature>
<evidence type="ECO:0008006" key="4">
    <source>
        <dbReference type="Google" id="ProtNLM"/>
    </source>
</evidence>
<keyword evidence="3" id="KW-1185">Reference proteome</keyword>
<gene>
    <name evidence="2" type="ORF">ESZ50_03815</name>
</gene>
<protein>
    <recommendedName>
        <fullName evidence="4">WxL domain-containing protein</fullName>
    </recommendedName>
</protein>
<evidence type="ECO:0000313" key="2">
    <source>
        <dbReference type="EMBL" id="TYC50190.1"/>
    </source>
</evidence>
<accession>A0A6C2C817</accession>
<dbReference type="EMBL" id="SDGZ01000010">
    <property type="protein sequence ID" value="TYC50190.1"/>
    <property type="molecule type" value="Genomic_DNA"/>
</dbReference>
<organism evidence="2 3">
    <name type="scientific">Weissella muntiaci</name>
    <dbReference type="NCBI Taxonomy" id="2508881"/>
    <lineage>
        <taxon>Bacteria</taxon>
        <taxon>Bacillati</taxon>
        <taxon>Bacillota</taxon>
        <taxon>Bacilli</taxon>
        <taxon>Lactobacillales</taxon>
        <taxon>Lactobacillaceae</taxon>
        <taxon>Weissella</taxon>
    </lineage>
</organism>
<dbReference type="AlphaFoldDB" id="A0A6C2C817"/>
<feature type="signal peptide" evidence="1">
    <location>
        <begin position="1"/>
        <end position="24"/>
    </location>
</feature>
<name>A0A6C2C817_9LACO</name>
<evidence type="ECO:0000313" key="3">
    <source>
        <dbReference type="Proteomes" id="UP000371977"/>
    </source>
</evidence>
<proteinExistence type="predicted"/>
<keyword evidence="1" id="KW-0732">Signal</keyword>
<dbReference type="Proteomes" id="UP000371977">
    <property type="component" value="Unassembled WGS sequence"/>
</dbReference>
<reference evidence="2 3" key="1">
    <citation type="submission" date="2019-01" db="EMBL/GenBank/DDBJ databases">
        <title>Weissella sp. nov., a novel lactic acid bacterium isolated from animal feces.</title>
        <authorList>
            <person name="Wang L.-T."/>
        </authorList>
    </citation>
    <scope>NUCLEOTIDE SEQUENCE [LARGE SCALE GENOMIC DNA]</scope>
    <source>
        <strain evidence="2 3">8H-2</strain>
    </source>
</reference>